<evidence type="ECO:0000313" key="1">
    <source>
        <dbReference type="EMBL" id="GAA5507137.1"/>
    </source>
</evidence>
<reference evidence="1 2" key="1">
    <citation type="submission" date="2024-02" db="EMBL/GenBank/DDBJ databases">
        <title>Rhodopirellula caenicola NBRC 110016.</title>
        <authorList>
            <person name="Ichikawa N."/>
            <person name="Katano-Makiyama Y."/>
            <person name="Hidaka K."/>
        </authorList>
    </citation>
    <scope>NUCLEOTIDE SEQUENCE [LARGE SCALE GENOMIC DNA]</scope>
    <source>
        <strain evidence="1 2">NBRC 110016</strain>
    </source>
</reference>
<dbReference type="EMBL" id="BAABRO010000004">
    <property type="protein sequence ID" value="GAA5507137.1"/>
    <property type="molecule type" value="Genomic_DNA"/>
</dbReference>
<organism evidence="1 2">
    <name type="scientific">Novipirellula caenicola</name>
    <dbReference type="NCBI Taxonomy" id="1536901"/>
    <lineage>
        <taxon>Bacteria</taxon>
        <taxon>Pseudomonadati</taxon>
        <taxon>Planctomycetota</taxon>
        <taxon>Planctomycetia</taxon>
        <taxon>Pirellulales</taxon>
        <taxon>Pirellulaceae</taxon>
        <taxon>Novipirellula</taxon>
    </lineage>
</organism>
<dbReference type="Proteomes" id="UP001416858">
    <property type="component" value="Unassembled WGS sequence"/>
</dbReference>
<protein>
    <submittedName>
        <fullName evidence="1">Uncharacterized protein</fullName>
    </submittedName>
</protein>
<gene>
    <name evidence="1" type="ORF">Rcae01_02592</name>
</gene>
<name>A0ABP9VPN6_9BACT</name>
<sequence length="112" mass="13188">MAGTVPRKQSPGNGDIALTKGQTLQRTKSWWERPRILFLQTRVVCYNGPTGQHRLPSRAPLKLPPDDNGRWFPNRFRHFRWDLRIDRTLHRPHRLHLANTVFIPFTPFSDHS</sequence>
<keyword evidence="2" id="KW-1185">Reference proteome</keyword>
<comment type="caution">
    <text evidence="1">The sequence shown here is derived from an EMBL/GenBank/DDBJ whole genome shotgun (WGS) entry which is preliminary data.</text>
</comment>
<evidence type="ECO:0000313" key="2">
    <source>
        <dbReference type="Proteomes" id="UP001416858"/>
    </source>
</evidence>
<proteinExistence type="predicted"/>
<accession>A0ABP9VPN6</accession>